<proteinExistence type="predicted"/>
<dbReference type="EMBL" id="QHLY01000005">
    <property type="protein sequence ID" value="PXA71634.1"/>
    <property type="molecule type" value="Genomic_DNA"/>
</dbReference>
<keyword evidence="1" id="KW-0732">Signal</keyword>
<evidence type="ECO:0000256" key="1">
    <source>
        <dbReference type="SAM" id="SignalP"/>
    </source>
</evidence>
<reference evidence="2 3" key="1">
    <citation type="submission" date="2018-05" db="EMBL/GenBank/DDBJ databases">
        <title>Genetic diversity of glacier-inhabiting Cryobacterium bacteria in China and description of Cryobacterium mengkeensis sp. nov. and Arthrobacter glacialis sp. nov.</title>
        <authorList>
            <person name="Liu Q."/>
            <person name="Xin Y.-H."/>
        </authorList>
    </citation>
    <scope>NUCLEOTIDE SEQUENCE [LARGE SCALE GENOMIC DNA]</scope>
    <source>
        <strain evidence="2 3">SK-1</strain>
    </source>
</reference>
<evidence type="ECO:0000313" key="3">
    <source>
        <dbReference type="Proteomes" id="UP000246722"/>
    </source>
</evidence>
<feature type="chain" id="PRO_5016397572" evidence="1">
    <location>
        <begin position="24"/>
        <end position="232"/>
    </location>
</feature>
<sequence length="232" mass="24058">MVAVAAVTVALALSGCSAGTGPAAEPAAPTPTPTLEPHELAAEISATFPTTAEWLKTYSTGQWCEAKTAGEPSNCGGEPWDVPGVYSNGYTLRDGVTDVTAGAVVLTISEHPSVESAAQQLADVKAQDSAYNGDFDLAPGRDGTLIAGVRGSGTVTDFERDGWAGYRLSEASEYYNTDGSIVQDLAGTNAVLLTKGTLALLVRVYWASPEPGVVDVEMDAWLDRVLGAEDSE</sequence>
<organism evidence="2 3">
    <name type="scientific">Cryobacterium arcticum</name>
    <dbReference type="NCBI Taxonomy" id="670052"/>
    <lineage>
        <taxon>Bacteria</taxon>
        <taxon>Bacillati</taxon>
        <taxon>Actinomycetota</taxon>
        <taxon>Actinomycetes</taxon>
        <taxon>Micrococcales</taxon>
        <taxon>Microbacteriaceae</taxon>
        <taxon>Cryobacterium</taxon>
    </lineage>
</organism>
<gene>
    <name evidence="2" type="ORF">CTB96_01515</name>
</gene>
<feature type="signal peptide" evidence="1">
    <location>
        <begin position="1"/>
        <end position="23"/>
    </location>
</feature>
<evidence type="ECO:0000313" key="2">
    <source>
        <dbReference type="EMBL" id="PXA71634.1"/>
    </source>
</evidence>
<name>A0A317ZWH7_9MICO</name>
<comment type="caution">
    <text evidence="2">The sequence shown here is derived from an EMBL/GenBank/DDBJ whole genome shotgun (WGS) entry which is preliminary data.</text>
</comment>
<dbReference type="AlphaFoldDB" id="A0A317ZWH7"/>
<accession>A0A317ZWH7</accession>
<protein>
    <submittedName>
        <fullName evidence="2">Uncharacterized protein</fullName>
    </submittedName>
</protein>
<dbReference type="Proteomes" id="UP000246722">
    <property type="component" value="Unassembled WGS sequence"/>
</dbReference>
<keyword evidence="3" id="KW-1185">Reference proteome</keyword>